<proteinExistence type="predicted"/>
<feature type="region of interest" description="Disordered" evidence="1">
    <location>
        <begin position="110"/>
        <end position="199"/>
    </location>
</feature>
<accession>X6PBJ6</accession>
<evidence type="ECO:0000256" key="1">
    <source>
        <dbReference type="SAM" id="MobiDB-lite"/>
    </source>
</evidence>
<organism evidence="3 4">
    <name type="scientific">Reticulomyxa filosa</name>
    <dbReference type="NCBI Taxonomy" id="46433"/>
    <lineage>
        <taxon>Eukaryota</taxon>
        <taxon>Sar</taxon>
        <taxon>Rhizaria</taxon>
        <taxon>Retaria</taxon>
        <taxon>Foraminifera</taxon>
        <taxon>Monothalamids</taxon>
        <taxon>Reticulomyxidae</taxon>
        <taxon>Reticulomyxa</taxon>
    </lineage>
</organism>
<evidence type="ECO:0000313" key="4">
    <source>
        <dbReference type="Proteomes" id="UP000023152"/>
    </source>
</evidence>
<evidence type="ECO:0000313" key="3">
    <source>
        <dbReference type="EMBL" id="ETO35561.1"/>
    </source>
</evidence>
<feature type="transmembrane region" description="Helical" evidence="2">
    <location>
        <begin position="20"/>
        <end position="40"/>
    </location>
</feature>
<keyword evidence="4" id="KW-1185">Reference proteome</keyword>
<protein>
    <submittedName>
        <fullName evidence="3">Uncharacterized protein</fullName>
    </submittedName>
</protein>
<keyword evidence="2" id="KW-0812">Transmembrane</keyword>
<gene>
    <name evidence="3" type="ORF">RFI_01503</name>
</gene>
<sequence>MDYQFLLDCQIIKANESSLLISSLLMSLSTCFNFFWLIYWRKNYLSYQAKDYSAHLNVDGDSQDHMLESKVKPASQRYTVAKRDDNAVQLNVPVENQELLKGLFNAEEQAKTSATKKQKKPKQEQRTTASTTGDEEESSSSSLELGPHKPDVENMTFHTRESDGTSKEKDNGSQLKFVGKPPPLVNFVDVPRAKDNTNT</sequence>
<keyword evidence="2" id="KW-1133">Transmembrane helix</keyword>
<evidence type="ECO:0000256" key="2">
    <source>
        <dbReference type="SAM" id="Phobius"/>
    </source>
</evidence>
<keyword evidence="2" id="KW-0472">Membrane</keyword>
<name>X6PBJ6_RETFI</name>
<dbReference type="EMBL" id="ASPP01001515">
    <property type="protein sequence ID" value="ETO35561.1"/>
    <property type="molecule type" value="Genomic_DNA"/>
</dbReference>
<comment type="caution">
    <text evidence="3">The sequence shown here is derived from an EMBL/GenBank/DDBJ whole genome shotgun (WGS) entry which is preliminary data.</text>
</comment>
<feature type="compositionally biased region" description="Basic and acidic residues" evidence="1">
    <location>
        <begin position="146"/>
        <end position="171"/>
    </location>
</feature>
<reference evidence="3 4" key="1">
    <citation type="journal article" date="2013" name="Curr. Biol.">
        <title>The Genome of the Foraminiferan Reticulomyxa filosa.</title>
        <authorList>
            <person name="Glockner G."/>
            <person name="Hulsmann N."/>
            <person name="Schleicher M."/>
            <person name="Noegel A.A."/>
            <person name="Eichinger L."/>
            <person name="Gallinger C."/>
            <person name="Pawlowski J."/>
            <person name="Sierra R."/>
            <person name="Euteneuer U."/>
            <person name="Pillet L."/>
            <person name="Moustafa A."/>
            <person name="Platzer M."/>
            <person name="Groth M."/>
            <person name="Szafranski K."/>
            <person name="Schliwa M."/>
        </authorList>
    </citation>
    <scope>NUCLEOTIDE SEQUENCE [LARGE SCALE GENOMIC DNA]</scope>
</reference>
<dbReference type="AlphaFoldDB" id="X6PBJ6"/>
<dbReference type="Proteomes" id="UP000023152">
    <property type="component" value="Unassembled WGS sequence"/>
</dbReference>